<evidence type="ECO:0000313" key="1">
    <source>
        <dbReference type="EMBL" id="CUH99227.1"/>
    </source>
</evidence>
<evidence type="ECO:0000313" key="2">
    <source>
        <dbReference type="Proteomes" id="UP000051326"/>
    </source>
</evidence>
<sequence length="87" mass="9494">MKTLFFISALAAAGGCAHHIRPAVTEYNGDSVTIATPQHHPRHWALKAAAQEADRICRKGHGKQAEHASARKDSAARTNYDLFLCLN</sequence>
<dbReference type="RefSeq" id="WP_058285385.1">
    <property type="nucleotide sequence ID" value="NZ_CYSR01000011.1"/>
</dbReference>
<proteinExistence type="predicted"/>
<reference evidence="1 2" key="1">
    <citation type="submission" date="2015-09" db="EMBL/GenBank/DDBJ databases">
        <authorList>
            <consortium name="Swine Surveillance"/>
        </authorList>
    </citation>
    <scope>NUCLEOTIDE SEQUENCE [LARGE SCALE GENOMIC DNA]</scope>
    <source>
        <strain evidence="1 2">CECT 8399</strain>
    </source>
</reference>
<organism evidence="1 2">
    <name type="scientific">Leisingera aquaemixtae</name>
    <dbReference type="NCBI Taxonomy" id="1396826"/>
    <lineage>
        <taxon>Bacteria</taxon>
        <taxon>Pseudomonadati</taxon>
        <taxon>Pseudomonadota</taxon>
        <taxon>Alphaproteobacteria</taxon>
        <taxon>Rhodobacterales</taxon>
        <taxon>Roseobacteraceae</taxon>
        <taxon>Leisingera</taxon>
    </lineage>
</organism>
<dbReference type="Proteomes" id="UP000051326">
    <property type="component" value="Unassembled WGS sequence"/>
</dbReference>
<dbReference type="EMBL" id="CYSR01000011">
    <property type="protein sequence ID" value="CUH99227.1"/>
    <property type="molecule type" value="Genomic_DNA"/>
</dbReference>
<evidence type="ECO:0008006" key="3">
    <source>
        <dbReference type="Google" id="ProtNLM"/>
    </source>
</evidence>
<accession>A0A0P1H841</accession>
<gene>
    <name evidence="1" type="ORF">PHA8399_01343</name>
</gene>
<dbReference type="AlphaFoldDB" id="A0A0P1H841"/>
<protein>
    <recommendedName>
        <fullName evidence="3">Lipoprotein</fullName>
    </recommendedName>
</protein>
<name>A0A0P1H841_9RHOB</name>
<dbReference type="PROSITE" id="PS51257">
    <property type="entry name" value="PROKAR_LIPOPROTEIN"/>
    <property type="match status" value="1"/>
</dbReference>